<dbReference type="EMBL" id="SPRX01000066">
    <property type="protein sequence ID" value="TIC62593.1"/>
    <property type="molecule type" value="Genomic_DNA"/>
</dbReference>
<evidence type="ECO:0000313" key="6">
    <source>
        <dbReference type="EMBL" id="TIC62593.1"/>
    </source>
</evidence>
<dbReference type="Proteomes" id="UP000305647">
    <property type="component" value="Unassembled WGS sequence"/>
</dbReference>
<dbReference type="Proteomes" id="UP000309601">
    <property type="component" value="Unassembled WGS sequence"/>
</dbReference>
<evidence type="ECO:0000313" key="2">
    <source>
        <dbReference type="EMBL" id="TIB73883.1"/>
    </source>
</evidence>
<dbReference type="EMBL" id="SPRH01000059">
    <property type="protein sequence ID" value="TIB96666.1"/>
    <property type="molecule type" value="Genomic_DNA"/>
</dbReference>
<dbReference type="EMBL" id="SPRC01000083">
    <property type="protein sequence ID" value="TIB73883.1"/>
    <property type="molecule type" value="Genomic_DNA"/>
</dbReference>
<evidence type="ECO:0000313" key="3">
    <source>
        <dbReference type="EMBL" id="TIB96666.1"/>
    </source>
</evidence>
<protein>
    <recommendedName>
        <fullName evidence="12">Nucleic acid-binding protein</fullName>
    </recommendedName>
</protein>
<evidence type="ECO:0000313" key="4">
    <source>
        <dbReference type="EMBL" id="TIC23558.1"/>
    </source>
</evidence>
<dbReference type="PANTHER" id="PTHR21641:SF0">
    <property type="entry name" value="RNA-BINDING PROTEIN EIF1AD-RELATED"/>
    <property type="match status" value="1"/>
</dbReference>
<dbReference type="Proteomes" id="UP000310685">
    <property type="component" value="Unassembled WGS sequence"/>
</dbReference>
<dbReference type="EMBL" id="SPRO01000088">
    <property type="protein sequence ID" value="TIC23558.1"/>
    <property type="molecule type" value="Genomic_DNA"/>
</dbReference>
<evidence type="ECO:0000313" key="11">
    <source>
        <dbReference type="Proteomes" id="UP000310708"/>
    </source>
</evidence>
<gene>
    <name evidence="6" type="ORF">E3Q01_03855</name>
    <name evidence="5" type="ORF">E3Q02_03893</name>
    <name evidence="4" type="ORF">E3Q10_04295</name>
    <name evidence="3" type="ORF">E3Q17_03733</name>
    <name evidence="2" type="ORF">E3Q22_04288</name>
</gene>
<dbReference type="AlphaFoldDB" id="A0A4T0RK82"/>
<comment type="caution">
    <text evidence="2">The sequence shown here is derived from an EMBL/GenBank/DDBJ whole genome shotgun (WGS) entry which is preliminary data.</text>
</comment>
<feature type="region of interest" description="Disordered" evidence="1">
    <location>
        <begin position="101"/>
        <end position="151"/>
    </location>
</feature>
<evidence type="ECO:0008006" key="12">
    <source>
        <dbReference type="Google" id="ProtNLM"/>
    </source>
</evidence>
<dbReference type="InterPro" id="IPR012340">
    <property type="entry name" value="NA-bd_OB-fold"/>
</dbReference>
<dbReference type="InterPro" id="IPR039294">
    <property type="entry name" value="EIF1AD"/>
</dbReference>
<evidence type="ECO:0000313" key="5">
    <source>
        <dbReference type="EMBL" id="TIC61499.1"/>
    </source>
</evidence>
<organism evidence="2 10">
    <name type="scientific">Wallemia mellicola</name>
    <dbReference type="NCBI Taxonomy" id="1708541"/>
    <lineage>
        <taxon>Eukaryota</taxon>
        <taxon>Fungi</taxon>
        <taxon>Dikarya</taxon>
        <taxon>Basidiomycota</taxon>
        <taxon>Wallemiomycotina</taxon>
        <taxon>Wallemiomycetes</taxon>
        <taxon>Wallemiales</taxon>
        <taxon>Wallemiaceae</taxon>
        <taxon>Wallemia</taxon>
    </lineage>
</organism>
<reference evidence="7 8" key="1">
    <citation type="submission" date="2019-03" db="EMBL/GenBank/DDBJ databases">
        <title>Sequencing 25 genomes of Wallemia mellicola.</title>
        <authorList>
            <person name="Gostincar C."/>
        </authorList>
    </citation>
    <scope>NUCLEOTIDE SEQUENCE [LARGE SCALE GENOMIC DNA]</scope>
    <source>
        <strain evidence="3 8">EXF-1262</strain>
        <strain evidence="5 9">EXF-1274</strain>
        <strain evidence="2 10">EXF-6152</strain>
        <strain evidence="6 11">EXF-757</strain>
        <strain evidence="4 7">EXF-8738</strain>
    </source>
</reference>
<name>A0A4T0RK82_9BASI</name>
<sequence length="151" mass="17068">MVGMEEDQKQIIGRVGQPMGSNQFTVDVPDNLINKSSDDSTYTQVLVQLGRSMTSSKKTKTWVKRGSLCYLEPYNDDKIKVWGEMVSILSANDEKALKKSNNWPKAFTQTPPQSQNTQENVENDGDDDLFVNPNRRTVVEESDDSEEEESD</sequence>
<dbReference type="GO" id="GO:0005634">
    <property type="term" value="C:nucleus"/>
    <property type="evidence" value="ECO:0007669"/>
    <property type="project" value="TreeGrafter"/>
</dbReference>
<evidence type="ECO:0000313" key="7">
    <source>
        <dbReference type="Proteomes" id="UP000305647"/>
    </source>
</evidence>
<proteinExistence type="predicted"/>
<dbReference type="Gene3D" id="2.40.50.140">
    <property type="entry name" value="Nucleic acid-binding proteins"/>
    <property type="match status" value="1"/>
</dbReference>
<feature type="compositionally biased region" description="Polar residues" evidence="1">
    <location>
        <begin position="101"/>
        <end position="120"/>
    </location>
</feature>
<evidence type="ECO:0000313" key="8">
    <source>
        <dbReference type="Proteomes" id="UP000307169"/>
    </source>
</evidence>
<dbReference type="PANTHER" id="PTHR21641">
    <property type="entry name" value="TRANSLATION INITIATION FACTOR-RELATED"/>
    <property type="match status" value="1"/>
</dbReference>
<evidence type="ECO:0000256" key="1">
    <source>
        <dbReference type="SAM" id="MobiDB-lite"/>
    </source>
</evidence>
<dbReference type="SUPFAM" id="SSF50249">
    <property type="entry name" value="Nucleic acid-binding proteins"/>
    <property type="match status" value="1"/>
</dbReference>
<dbReference type="EMBL" id="SPRW01000060">
    <property type="protein sequence ID" value="TIC61499.1"/>
    <property type="molecule type" value="Genomic_DNA"/>
</dbReference>
<accession>A0A4T0RK82</accession>
<dbReference type="Proteomes" id="UP000310708">
    <property type="component" value="Unassembled WGS sequence"/>
</dbReference>
<dbReference type="Proteomes" id="UP000307169">
    <property type="component" value="Unassembled WGS sequence"/>
</dbReference>
<feature type="compositionally biased region" description="Acidic residues" evidence="1">
    <location>
        <begin position="140"/>
        <end position="151"/>
    </location>
</feature>
<evidence type="ECO:0000313" key="10">
    <source>
        <dbReference type="Proteomes" id="UP000310685"/>
    </source>
</evidence>
<evidence type="ECO:0000313" key="9">
    <source>
        <dbReference type="Proteomes" id="UP000309601"/>
    </source>
</evidence>